<dbReference type="Pfam" id="PF03374">
    <property type="entry name" value="ANT"/>
    <property type="match status" value="1"/>
</dbReference>
<dbReference type="GO" id="GO:0003677">
    <property type="term" value="F:DNA binding"/>
    <property type="evidence" value="ECO:0007669"/>
    <property type="project" value="InterPro"/>
</dbReference>
<protein>
    <submittedName>
        <fullName evidence="2">Antirepressor</fullName>
    </submittedName>
</protein>
<dbReference type="EMBL" id="KX965989">
    <property type="protein sequence ID" value="APC46457.1"/>
    <property type="molecule type" value="Genomic_DNA"/>
</dbReference>
<dbReference type="SMART" id="SM01040">
    <property type="entry name" value="Bro-N"/>
    <property type="match status" value="1"/>
</dbReference>
<evidence type="ECO:0000313" key="3">
    <source>
        <dbReference type="Proteomes" id="UP000224836"/>
    </source>
</evidence>
<keyword evidence="3" id="KW-1185">Reference proteome</keyword>
<dbReference type="InterPro" id="IPR005039">
    <property type="entry name" value="Ant_C"/>
</dbReference>
<dbReference type="Pfam" id="PF02498">
    <property type="entry name" value="Bro-N"/>
    <property type="match status" value="1"/>
</dbReference>
<proteinExistence type="predicted"/>
<accession>A0A1L2JY15</accession>
<dbReference type="Proteomes" id="UP000224836">
    <property type="component" value="Segment"/>
</dbReference>
<name>A0A1L2JY15_9CAUD</name>
<dbReference type="PANTHER" id="PTHR36180">
    <property type="entry name" value="DNA-BINDING PROTEIN-RELATED-RELATED"/>
    <property type="match status" value="1"/>
</dbReference>
<dbReference type="PROSITE" id="PS51750">
    <property type="entry name" value="BRO_N"/>
    <property type="match status" value="1"/>
</dbReference>
<sequence>MNQLQVFKHPMFGKIRVLPMNNEPIFNLYDVGFALGYTRPNNNGITYLRKDKLVNICESLDITGVTPSVTNIKITKDIDFENIYIKESDLYELTLESKAKHAREFRKWVTNEVLPSIRKTGGYVANDDLFIETYLPHADEQTKMTFKATLALVRKQNEQIEVMKPKAEYFDALVDRNLLTNFRDTAKELHIKQSEFINWLLSKKYVYRDQKGKLKPYAKYVPELFQLKEWERNGKADVQTLITPKGRETFRLLINKAS</sequence>
<evidence type="ECO:0000259" key="1">
    <source>
        <dbReference type="PROSITE" id="PS51750"/>
    </source>
</evidence>
<dbReference type="RefSeq" id="YP_009831921.1">
    <property type="nucleotide sequence ID" value="NC_048651.1"/>
</dbReference>
<reference evidence="3" key="1">
    <citation type="submission" date="2016-10" db="EMBL/GenBank/DDBJ databases">
        <authorList>
            <person name="de Groot N.N."/>
        </authorList>
    </citation>
    <scope>NUCLEOTIDE SEQUENCE [LARGE SCALE GENOMIC DNA]</scope>
</reference>
<organism evidence="2 3">
    <name type="scientific">Aeribacillus phage AP45</name>
    <dbReference type="NCBI Taxonomy" id="1913112"/>
    <lineage>
        <taxon>Viruses</taxon>
        <taxon>Duplodnaviria</taxon>
        <taxon>Heunggongvirae</taxon>
        <taxon>Uroviricota</taxon>
        <taxon>Caudoviricetes</taxon>
        <taxon>Kamchatkavirus</taxon>
        <taxon>Kamchatkavirus AP45</taxon>
    </lineage>
</organism>
<dbReference type="KEGG" id="vg:55601612"/>
<dbReference type="InterPro" id="IPR003497">
    <property type="entry name" value="BRO_N_domain"/>
</dbReference>
<feature type="domain" description="Bro-N" evidence="1">
    <location>
        <begin position="1"/>
        <end position="121"/>
    </location>
</feature>
<dbReference type="GeneID" id="55601612"/>
<evidence type="ECO:0000313" key="2">
    <source>
        <dbReference type="EMBL" id="APC46457.1"/>
    </source>
</evidence>
<dbReference type="PANTHER" id="PTHR36180:SF2">
    <property type="entry name" value="BRO FAMILY PROTEIN"/>
    <property type="match status" value="1"/>
</dbReference>